<dbReference type="Proteomes" id="UP000008888">
    <property type="component" value="Chromosome"/>
</dbReference>
<reference evidence="4" key="3">
    <citation type="submission" date="2011-05" db="EMBL/GenBank/DDBJ databases">
        <title>Complete sequence of Methylomonas methanica MC09.</title>
        <authorList>
            <consortium name="US DOE Joint Genome Institute"/>
            <person name="Lucas S."/>
            <person name="Han J."/>
            <person name="Lapidus A."/>
            <person name="Cheng J.-F."/>
            <person name="Goodwin L."/>
            <person name="Pitluck S."/>
            <person name="Peters L."/>
            <person name="Mikhailova N."/>
            <person name="Teshima H."/>
            <person name="Han C."/>
            <person name="Tapia R."/>
            <person name="Land M."/>
            <person name="Hauser L."/>
            <person name="Kyrpides N."/>
            <person name="Ivanova N."/>
            <person name="Pagani I."/>
            <person name="Stein L."/>
            <person name="Woyke T."/>
        </authorList>
    </citation>
    <scope>NUCLEOTIDE SEQUENCE [LARGE SCALE GENOMIC DNA]</scope>
    <source>
        <strain evidence="4">MC09</strain>
    </source>
</reference>
<keyword evidence="4" id="KW-1185">Reference proteome</keyword>
<dbReference type="KEGG" id="mmt:Metme_1901"/>
<gene>
    <name evidence="3" type="ordered locus">Metme_1901</name>
</gene>
<proteinExistence type="predicted"/>
<evidence type="ECO:0000259" key="2">
    <source>
        <dbReference type="Pfam" id="PF11141"/>
    </source>
</evidence>
<evidence type="ECO:0000256" key="1">
    <source>
        <dbReference type="SAM" id="Phobius"/>
    </source>
</evidence>
<reference evidence="3 4" key="1">
    <citation type="journal article" date="2011" name="J. Bacteriol.">
        <title>Complete Genome Sequence of the Aerobic Marine Methanotroph Methylomonas methanica MC09.</title>
        <authorList>
            <person name="Boden R."/>
            <person name="Cunliffe M."/>
            <person name="Scanlan J."/>
            <person name="Moussard H."/>
            <person name="Kits K.D."/>
            <person name="Klotz M.G."/>
            <person name="Jetten M.S."/>
            <person name="Vuilleumier S."/>
            <person name="Han J."/>
            <person name="Peters L."/>
            <person name="Mikhailova N."/>
            <person name="Teshima H."/>
            <person name="Tapia R."/>
            <person name="Kyrpides N."/>
            <person name="Ivanova N."/>
            <person name="Pagani I."/>
            <person name="Cheng J.F."/>
            <person name="Goodwin L."/>
            <person name="Han C."/>
            <person name="Hauser L."/>
            <person name="Land M.L."/>
            <person name="Lapidus A."/>
            <person name="Lucas S."/>
            <person name="Pitluck S."/>
            <person name="Woyke T."/>
            <person name="Stein L."/>
            <person name="Murrell J.C."/>
        </authorList>
    </citation>
    <scope>NUCLEOTIDE SEQUENCE [LARGE SCALE GENOMIC DNA]</scope>
    <source>
        <strain evidence="3 4">MC09</strain>
    </source>
</reference>
<feature type="transmembrane region" description="Helical" evidence="1">
    <location>
        <begin position="66"/>
        <end position="84"/>
    </location>
</feature>
<name>G0A4A1_METMM</name>
<dbReference type="RefSeq" id="WP_013818568.1">
    <property type="nucleotide sequence ID" value="NC_015572.1"/>
</dbReference>
<evidence type="ECO:0000313" key="4">
    <source>
        <dbReference type="Proteomes" id="UP000008888"/>
    </source>
</evidence>
<keyword evidence="1" id="KW-1133">Transmembrane helix</keyword>
<dbReference type="OrthoDB" id="5568644at2"/>
<organism evidence="3 4">
    <name type="scientific">Methylomonas methanica (strain DSM 25384 / MC09)</name>
    <dbReference type="NCBI Taxonomy" id="857087"/>
    <lineage>
        <taxon>Bacteria</taxon>
        <taxon>Pseudomonadati</taxon>
        <taxon>Pseudomonadota</taxon>
        <taxon>Gammaproteobacteria</taxon>
        <taxon>Methylococcales</taxon>
        <taxon>Methylococcaceae</taxon>
        <taxon>Methylomonas</taxon>
    </lineage>
</organism>
<dbReference type="HOGENOM" id="CLU_1085060_0_0_6"/>
<dbReference type="EMBL" id="CP002738">
    <property type="protein sequence ID" value="AEG00317.1"/>
    <property type="molecule type" value="Genomic_DNA"/>
</dbReference>
<keyword evidence="1" id="KW-0472">Membrane</keyword>
<dbReference type="AlphaFoldDB" id="G0A4A1"/>
<keyword evidence="1" id="KW-0812">Transmembrane</keyword>
<feature type="domain" description="DUF2914" evidence="2">
    <location>
        <begin position="195"/>
        <end position="254"/>
    </location>
</feature>
<reference key="2">
    <citation type="submission" date="2011-05" db="EMBL/GenBank/DDBJ databases">
        <title>Complete genome sequence of the aerobic marine methanotroph Methylomonas methanica MC09.</title>
        <authorList>
            <person name="Boden R."/>
            <person name="Cunliffe M."/>
            <person name="Scanlan J."/>
            <person name="Moussard H."/>
            <person name="Kits K.D."/>
            <person name="Klotz M."/>
            <person name="Jetten M."/>
            <person name="Vuilleumier S."/>
            <person name="Han J."/>
            <person name="Peters L."/>
            <person name="Mikhailova N."/>
            <person name="Teshima H."/>
            <person name="Tapia R."/>
            <person name="Kyrpides N."/>
            <person name="Ivanova N."/>
            <person name="Pagani I."/>
            <person name="Cheng J.-F."/>
            <person name="Goodwin L."/>
            <person name="Han C."/>
            <person name="Hauser L."/>
            <person name="Land M."/>
            <person name="Lapidus A."/>
            <person name="Lucas S."/>
            <person name="Pitluck S."/>
            <person name="Woyke T."/>
            <person name="Stein L.Y."/>
            <person name="Murrell C."/>
        </authorList>
    </citation>
    <scope>NUCLEOTIDE SEQUENCE</scope>
    <source>
        <strain>MC09</strain>
    </source>
</reference>
<dbReference type="Pfam" id="PF11141">
    <property type="entry name" value="DUF2914"/>
    <property type="match status" value="1"/>
</dbReference>
<protein>
    <recommendedName>
        <fullName evidence="2">DUF2914 domain-containing protein</fullName>
    </recommendedName>
</protein>
<evidence type="ECO:0000313" key="3">
    <source>
        <dbReference type="EMBL" id="AEG00317.1"/>
    </source>
</evidence>
<dbReference type="STRING" id="857087.Metme_1901"/>
<sequence length="256" mass="29069">MVYYQGKNAVKTRARGTLPQAVTLVSKKRSSMADNRVRIKINYDKDKQRKALIDPRMVTVWHTGRIFSAVLLLLIVIGGTIYLFSRKDADENKLQSNEIINPAEVTPPQTPVTASPELPKVEPSVPVQIRNTKNAAIVKRPPAIIYDRKVIRASINTAPKNNEPGDPVKQPVVLGQNETKELFYFSQIKNMLGHTLFHAWYKDENLIIKKQFEVKTNNARLISSRKLTAREAGEWRVVLMDKKGRKLSEANYSVNH</sequence>
<dbReference type="eggNOG" id="ENOG502Z8YT">
    <property type="taxonomic scope" value="Bacteria"/>
</dbReference>
<accession>G0A4A1</accession>
<dbReference type="InterPro" id="IPR022606">
    <property type="entry name" value="DUF2914"/>
</dbReference>